<reference evidence="2 3" key="1">
    <citation type="submission" date="2019-12" db="EMBL/GenBank/DDBJ databases">
        <authorList>
            <person name="Kim Y.S."/>
        </authorList>
    </citation>
    <scope>NUCLEOTIDE SEQUENCE [LARGE SCALE GENOMIC DNA]</scope>
    <source>
        <strain evidence="2 3">MMS17-SY077</strain>
    </source>
</reference>
<dbReference type="AlphaFoldDB" id="A0A6I4P4K4"/>
<dbReference type="Pfam" id="PF13350">
    <property type="entry name" value="Y_phosphatase3"/>
    <property type="match status" value="1"/>
</dbReference>
<dbReference type="PROSITE" id="PS00383">
    <property type="entry name" value="TYR_PHOSPHATASE_1"/>
    <property type="match status" value="1"/>
</dbReference>
<comment type="caution">
    <text evidence="2">The sequence shown here is derived from an EMBL/GenBank/DDBJ whole genome shotgun (WGS) entry which is preliminary data.</text>
</comment>
<proteinExistence type="predicted"/>
<evidence type="ECO:0000313" key="2">
    <source>
        <dbReference type="EMBL" id="MWB98244.1"/>
    </source>
</evidence>
<evidence type="ECO:0000313" key="3">
    <source>
        <dbReference type="Proteomes" id="UP000438182"/>
    </source>
</evidence>
<dbReference type="Gene3D" id="3.90.190.10">
    <property type="entry name" value="Protein tyrosine phosphatase superfamily"/>
    <property type="match status" value="1"/>
</dbReference>
<keyword evidence="3" id="KW-1185">Reference proteome</keyword>
<sequence>MPGTVNFRDPGGYDAEGGRIRAGVLFRSDGLHSLGEDGRAELAGLGVGTVVDLRDGYEVDLMPDDVAGLGLDEVKLPIFEGSGASQQGAGIITLEALYARMVTKHAGLVVEGVRRVADGGGRATLVHCTAGKDRTGVVVAMSLLAVGVPHTLVVEDYAISEENLAGTWLDTMVARIGERGVPDSPALRTLMGGSPPEAIESAIALVEAEHGSVRDWLLAHGLAEAEFARLRDVLVE</sequence>
<dbReference type="InterPro" id="IPR029021">
    <property type="entry name" value="Prot-tyrosine_phosphatase-like"/>
</dbReference>
<name>A0A6I4P4K4_9MICO</name>
<dbReference type="Proteomes" id="UP000438182">
    <property type="component" value="Unassembled WGS sequence"/>
</dbReference>
<organism evidence="2 3">
    <name type="scientific">Agromyces seonyuensis</name>
    <dbReference type="NCBI Taxonomy" id="2662446"/>
    <lineage>
        <taxon>Bacteria</taxon>
        <taxon>Bacillati</taxon>
        <taxon>Actinomycetota</taxon>
        <taxon>Actinomycetes</taxon>
        <taxon>Micrococcales</taxon>
        <taxon>Microbacteriaceae</taxon>
        <taxon>Agromyces</taxon>
    </lineage>
</organism>
<dbReference type="GO" id="GO:0004721">
    <property type="term" value="F:phosphoprotein phosphatase activity"/>
    <property type="evidence" value="ECO:0007669"/>
    <property type="project" value="InterPro"/>
</dbReference>
<dbReference type="PROSITE" id="PS50056">
    <property type="entry name" value="TYR_PHOSPHATASE_2"/>
    <property type="match status" value="1"/>
</dbReference>
<evidence type="ECO:0000259" key="1">
    <source>
        <dbReference type="PROSITE" id="PS50056"/>
    </source>
</evidence>
<accession>A0A6I4P4K4</accession>
<dbReference type="InterPro" id="IPR000387">
    <property type="entry name" value="Tyr_Pase_dom"/>
</dbReference>
<feature type="domain" description="Tyrosine specific protein phosphatases" evidence="1">
    <location>
        <begin position="107"/>
        <end position="144"/>
    </location>
</feature>
<dbReference type="SUPFAM" id="SSF52799">
    <property type="entry name" value="(Phosphotyrosine protein) phosphatases II"/>
    <property type="match status" value="1"/>
</dbReference>
<dbReference type="InterPro" id="IPR016130">
    <property type="entry name" value="Tyr_Pase_AS"/>
</dbReference>
<gene>
    <name evidence="2" type="ORF">GB864_06735</name>
</gene>
<dbReference type="InterPro" id="IPR026893">
    <property type="entry name" value="Tyr/Ser_Pase_IphP-type"/>
</dbReference>
<protein>
    <submittedName>
        <fullName evidence="2">Protein-tyrosine-phosphatase</fullName>
    </submittedName>
</protein>
<dbReference type="EMBL" id="WSTA01000022">
    <property type="protein sequence ID" value="MWB98244.1"/>
    <property type="molecule type" value="Genomic_DNA"/>
</dbReference>